<name>A0A8J2SF75_9STRA</name>
<evidence type="ECO:0000259" key="9">
    <source>
        <dbReference type="Pfam" id="PF01694"/>
    </source>
</evidence>
<keyword evidence="3 7" id="KW-0812">Transmembrane</keyword>
<dbReference type="InterPro" id="IPR022764">
    <property type="entry name" value="Peptidase_S54_rhomboid_dom"/>
</dbReference>
<dbReference type="Proteomes" id="UP000789595">
    <property type="component" value="Unassembled WGS sequence"/>
</dbReference>
<dbReference type="OrthoDB" id="10455582at2759"/>
<keyword evidence="11" id="KW-1185">Reference proteome</keyword>
<dbReference type="InterPro" id="IPR035952">
    <property type="entry name" value="Rhomboid-like_sf"/>
</dbReference>
<feature type="transmembrane region" description="Helical" evidence="7">
    <location>
        <begin position="189"/>
        <end position="209"/>
    </location>
</feature>
<evidence type="ECO:0000256" key="7">
    <source>
        <dbReference type="SAM" id="Phobius"/>
    </source>
</evidence>
<reference evidence="10" key="1">
    <citation type="submission" date="2021-11" db="EMBL/GenBank/DDBJ databases">
        <authorList>
            <consortium name="Genoscope - CEA"/>
            <person name="William W."/>
        </authorList>
    </citation>
    <scope>NUCLEOTIDE SEQUENCE</scope>
</reference>
<dbReference type="GO" id="GO:0004252">
    <property type="term" value="F:serine-type endopeptidase activity"/>
    <property type="evidence" value="ECO:0007669"/>
    <property type="project" value="InterPro"/>
</dbReference>
<evidence type="ECO:0000256" key="4">
    <source>
        <dbReference type="ARBA" id="ARBA00022801"/>
    </source>
</evidence>
<feature type="transmembrane region" description="Helical" evidence="7">
    <location>
        <begin position="158"/>
        <end position="177"/>
    </location>
</feature>
<dbReference type="InterPro" id="IPR050925">
    <property type="entry name" value="Rhomboid_protease_S54"/>
</dbReference>
<feature type="transmembrane region" description="Helical" evidence="7">
    <location>
        <begin position="221"/>
        <end position="245"/>
    </location>
</feature>
<keyword evidence="5 7" id="KW-1133">Transmembrane helix</keyword>
<feature type="transmembrane region" description="Helical" evidence="7">
    <location>
        <begin position="118"/>
        <end position="138"/>
    </location>
</feature>
<organism evidence="10 11">
    <name type="scientific">Pelagomonas calceolata</name>
    <dbReference type="NCBI Taxonomy" id="35677"/>
    <lineage>
        <taxon>Eukaryota</taxon>
        <taxon>Sar</taxon>
        <taxon>Stramenopiles</taxon>
        <taxon>Ochrophyta</taxon>
        <taxon>Pelagophyceae</taxon>
        <taxon>Pelagomonadales</taxon>
        <taxon>Pelagomonadaceae</taxon>
        <taxon>Pelagomonas</taxon>
    </lineage>
</organism>
<comment type="similarity">
    <text evidence="2">Belongs to the peptidase S54 family.</text>
</comment>
<proteinExistence type="inferred from homology"/>
<keyword evidence="6 7" id="KW-0472">Membrane</keyword>
<evidence type="ECO:0000256" key="6">
    <source>
        <dbReference type="ARBA" id="ARBA00023136"/>
    </source>
</evidence>
<dbReference type="GO" id="GO:0016020">
    <property type="term" value="C:membrane"/>
    <property type="evidence" value="ECO:0007669"/>
    <property type="project" value="UniProtKB-SubCell"/>
</dbReference>
<sequence>MRAHWGACALLLSGLEAAPLRFRLVRRREGYTRPSLRSALSSRISMRPQDKKLIADATAASVAAVAVAAALGPKACSRKGGAFSSALVEQCRGLRYDVPYEVQGLVDPVCDTLADGHWALTGIVAANVACFLPALANYKQWCVSKHELSHERLLRYQLAHANLPHIMGNMLTLLAVGSEVSEALGCNQLVLLALYLACGWAGGLCAALLSNGSTVGASGSVSGVIIALSVLRPTSAVTILGNVEASNPLMLLGGTLAADLSRRGVSWQAHFGGGLAGCVIAWVLKLVSSL</sequence>
<dbReference type="Pfam" id="PF01694">
    <property type="entry name" value="Rhomboid"/>
    <property type="match status" value="1"/>
</dbReference>
<evidence type="ECO:0000256" key="2">
    <source>
        <dbReference type="ARBA" id="ARBA00009045"/>
    </source>
</evidence>
<evidence type="ECO:0000256" key="8">
    <source>
        <dbReference type="SAM" id="SignalP"/>
    </source>
</evidence>
<feature type="signal peptide" evidence="8">
    <location>
        <begin position="1"/>
        <end position="17"/>
    </location>
</feature>
<dbReference type="Gene3D" id="1.20.1540.10">
    <property type="entry name" value="Rhomboid-like"/>
    <property type="match status" value="1"/>
</dbReference>
<dbReference type="EMBL" id="CAKKNE010000002">
    <property type="protein sequence ID" value="CAH0369516.1"/>
    <property type="molecule type" value="Genomic_DNA"/>
</dbReference>
<keyword evidence="8" id="KW-0732">Signal</keyword>
<dbReference type="PANTHER" id="PTHR43731:SF14">
    <property type="entry name" value="PRESENILIN-ASSOCIATED RHOMBOID-LIKE PROTEIN, MITOCHONDRIAL"/>
    <property type="match status" value="1"/>
</dbReference>
<evidence type="ECO:0000256" key="3">
    <source>
        <dbReference type="ARBA" id="ARBA00022692"/>
    </source>
</evidence>
<evidence type="ECO:0000256" key="1">
    <source>
        <dbReference type="ARBA" id="ARBA00004141"/>
    </source>
</evidence>
<evidence type="ECO:0000256" key="5">
    <source>
        <dbReference type="ARBA" id="ARBA00022989"/>
    </source>
</evidence>
<feature type="domain" description="Peptidase S54 rhomboid" evidence="9">
    <location>
        <begin position="152"/>
        <end position="284"/>
    </location>
</feature>
<keyword evidence="4" id="KW-0378">Hydrolase</keyword>
<feature type="transmembrane region" description="Helical" evidence="7">
    <location>
        <begin position="265"/>
        <end position="284"/>
    </location>
</feature>
<dbReference type="SUPFAM" id="SSF144091">
    <property type="entry name" value="Rhomboid-like"/>
    <property type="match status" value="1"/>
</dbReference>
<evidence type="ECO:0000313" key="10">
    <source>
        <dbReference type="EMBL" id="CAH0369516.1"/>
    </source>
</evidence>
<evidence type="ECO:0000313" key="11">
    <source>
        <dbReference type="Proteomes" id="UP000789595"/>
    </source>
</evidence>
<dbReference type="PANTHER" id="PTHR43731">
    <property type="entry name" value="RHOMBOID PROTEASE"/>
    <property type="match status" value="1"/>
</dbReference>
<dbReference type="AlphaFoldDB" id="A0A8J2SF75"/>
<gene>
    <name evidence="10" type="ORF">PECAL_2P26410</name>
</gene>
<feature type="chain" id="PRO_5035251881" description="Peptidase S54 rhomboid domain-containing protein" evidence="8">
    <location>
        <begin position="18"/>
        <end position="290"/>
    </location>
</feature>
<comment type="caution">
    <text evidence="10">The sequence shown here is derived from an EMBL/GenBank/DDBJ whole genome shotgun (WGS) entry which is preliminary data.</text>
</comment>
<comment type="subcellular location">
    <subcellularLocation>
        <location evidence="1">Membrane</location>
        <topology evidence="1">Multi-pass membrane protein</topology>
    </subcellularLocation>
</comment>
<protein>
    <recommendedName>
        <fullName evidence="9">Peptidase S54 rhomboid domain-containing protein</fullName>
    </recommendedName>
</protein>
<accession>A0A8J2SF75</accession>